<sequence>MVRVTCFIRGVDMKERKIRLQSVEDAKNFVKVATHCDFDVDLYANSIVVDAKSILGVMCMDFRHVLTVRYNGENKEFEAFLNNHMKDIEKIA</sequence>
<dbReference type="HOGENOM" id="CLU_136230_4_0_9"/>
<dbReference type="eggNOG" id="COG1925">
    <property type="taxonomic scope" value="Bacteria"/>
</dbReference>
<dbReference type="AlphaFoldDB" id="E6LQX4"/>
<dbReference type="EMBL" id="AEPW01000091">
    <property type="protein sequence ID" value="EFU75743.1"/>
    <property type="molecule type" value="Genomic_DNA"/>
</dbReference>
<evidence type="ECO:0008006" key="3">
    <source>
        <dbReference type="Google" id="ProtNLM"/>
    </source>
</evidence>
<dbReference type="SUPFAM" id="SSF55594">
    <property type="entry name" value="HPr-like"/>
    <property type="match status" value="1"/>
</dbReference>
<proteinExistence type="predicted"/>
<accession>E6LQX4</accession>
<comment type="caution">
    <text evidence="1">The sequence shown here is derived from an EMBL/GenBank/DDBJ whole genome shotgun (WGS) entry which is preliminary data.</text>
</comment>
<gene>
    <name evidence="1" type="ORF">HMPREF0381_2359</name>
</gene>
<protein>
    <recommendedName>
        <fullName evidence="3">HPr domain-containing protein</fullName>
    </recommendedName>
</protein>
<evidence type="ECO:0000313" key="2">
    <source>
        <dbReference type="Proteomes" id="UP000003434"/>
    </source>
</evidence>
<evidence type="ECO:0000313" key="1">
    <source>
        <dbReference type="EMBL" id="EFU75743.1"/>
    </source>
</evidence>
<name>E6LQX4_9FIRM</name>
<dbReference type="Gene3D" id="3.30.1340.10">
    <property type="entry name" value="HPr-like"/>
    <property type="match status" value="1"/>
</dbReference>
<reference evidence="1 2" key="1">
    <citation type="submission" date="2010-12" db="EMBL/GenBank/DDBJ databases">
        <authorList>
            <person name="Muzny D."/>
            <person name="Qin X."/>
            <person name="Deng J."/>
            <person name="Jiang H."/>
            <person name="Liu Y."/>
            <person name="Qu J."/>
            <person name="Song X.-Z."/>
            <person name="Zhang L."/>
            <person name="Thornton R."/>
            <person name="Coyle M."/>
            <person name="Francisco L."/>
            <person name="Jackson L."/>
            <person name="Javaid M."/>
            <person name="Korchina V."/>
            <person name="Kovar C."/>
            <person name="Mata R."/>
            <person name="Mathew T."/>
            <person name="Ngo R."/>
            <person name="Nguyen L."/>
            <person name="Nguyen N."/>
            <person name="Okwuonu G."/>
            <person name="Ongeri F."/>
            <person name="Pham C."/>
            <person name="Simmons D."/>
            <person name="Wilczek-Boney K."/>
            <person name="Hale W."/>
            <person name="Jakkamsetti A."/>
            <person name="Pham P."/>
            <person name="Ruth R."/>
            <person name="San Lucas F."/>
            <person name="Warren J."/>
            <person name="Zhang J."/>
            <person name="Zhao Z."/>
            <person name="Zhou C."/>
            <person name="Zhu D."/>
            <person name="Lee S."/>
            <person name="Bess C."/>
            <person name="Blankenburg K."/>
            <person name="Forbes L."/>
            <person name="Fu Q."/>
            <person name="Gubbala S."/>
            <person name="Hirani K."/>
            <person name="Jayaseelan J.C."/>
            <person name="Lara F."/>
            <person name="Munidasa M."/>
            <person name="Palculict T."/>
            <person name="Patil S."/>
            <person name="Pu L.-L."/>
            <person name="Saada N."/>
            <person name="Tang L."/>
            <person name="Weissenberger G."/>
            <person name="Zhu Y."/>
            <person name="Hemphill L."/>
            <person name="Shang Y."/>
            <person name="Youmans B."/>
            <person name="Ayvaz T."/>
            <person name="Ross M."/>
            <person name="Santibanez J."/>
            <person name="Aqrawi P."/>
            <person name="Gross S."/>
            <person name="Joshi V."/>
            <person name="Fowler G."/>
            <person name="Nazareth L."/>
            <person name="Reid J."/>
            <person name="Worley K."/>
            <person name="Petrosino J."/>
            <person name="Highlander S."/>
            <person name="Gibbs R."/>
        </authorList>
    </citation>
    <scope>NUCLEOTIDE SEQUENCE [LARGE SCALE GENOMIC DNA]</scope>
    <source>
        <strain evidence="1 2">DSM 3986</strain>
    </source>
</reference>
<organism evidence="1 2">
    <name type="scientific">Lachnoanaerobaculum saburreum DSM 3986</name>
    <dbReference type="NCBI Taxonomy" id="887325"/>
    <lineage>
        <taxon>Bacteria</taxon>
        <taxon>Bacillati</taxon>
        <taxon>Bacillota</taxon>
        <taxon>Clostridia</taxon>
        <taxon>Lachnospirales</taxon>
        <taxon>Lachnospiraceae</taxon>
        <taxon>Lachnoanaerobaculum</taxon>
    </lineage>
</organism>
<dbReference type="Proteomes" id="UP000003434">
    <property type="component" value="Unassembled WGS sequence"/>
</dbReference>
<dbReference type="InterPro" id="IPR035895">
    <property type="entry name" value="HPr-like_sf"/>
</dbReference>